<evidence type="ECO:0000313" key="13">
    <source>
        <dbReference type="Proteomes" id="UP001203297"/>
    </source>
</evidence>
<comment type="caution">
    <text evidence="12">The sequence shown here is derived from an EMBL/GenBank/DDBJ whole genome shotgun (WGS) entry which is preliminary data.</text>
</comment>
<dbReference type="GO" id="GO:0005053">
    <property type="term" value="F:peroxisome matrix targeting signal-2 binding"/>
    <property type="evidence" value="ECO:0007669"/>
    <property type="project" value="InterPro"/>
</dbReference>
<evidence type="ECO:0000313" key="12">
    <source>
        <dbReference type="EMBL" id="KAI0305880.1"/>
    </source>
</evidence>
<keyword evidence="13" id="KW-1185">Reference proteome</keyword>
<dbReference type="EMBL" id="WTXG01000004">
    <property type="protein sequence ID" value="KAI0305880.1"/>
    <property type="molecule type" value="Genomic_DNA"/>
</dbReference>
<gene>
    <name evidence="12" type="ORF">B0F90DRAFT_1873401</name>
</gene>
<evidence type="ECO:0000256" key="11">
    <source>
        <dbReference type="PROSITE-ProRule" id="PRU00221"/>
    </source>
</evidence>
<accession>A0AAD4QR02</accession>
<sequence length="597" mass="65961">MNPATPSVLQTPGFAQYNVAWSPFHTTRIAVASSANYGIIGNGRLHIASAISNQSGIPSIKLDKFYETQDSLYDLAWSEVHENQLVTASGDGSLKLWDVTLNTLPIRAWHEHSREVNSVDWSNIKKDQFVSCCMDGSVKVWNPEHPRSLTTLQAHHACVYQALFSPHQPDLVATCSGDGTIRFFDLRSPAFAPTSNTFLAPLSAAVLTVPAAPSEELALDWNKYRPLVLASAGLDKIVKIWDCRMLQLGGSANAVGGQCENRLLGHEYAIRKVKWSPHRPDLLASGSYDMTCRVWTTNPAPGQNHLVRIHDAHTEFVVGCAWSLYEEGVLATCSWDCRLNIFRVLSIYSMIDPEEILSSSLGTLYNYAPITYSSPDGLFTYVQDSQDSRSPSLTVTVSIPDTQAEHWSLHASSIWVSALYIADHVSELDLPKKKLPILIAKSHPYINVVASDFPDPVLIGTLRDNMMRNDVSLNYSIVPHAWGTVPSSLLPAADIILAADTLWNPELHAAFLTTICAVLARTHAARAHLVAGLHTGRYTLEAFFQAASKAGLVLVEATEREVQGDGRREWDVGRAEGEDESERRRWVVWSVLKWGNL</sequence>
<keyword evidence="7" id="KW-0653">Protein transport</keyword>
<evidence type="ECO:0000256" key="2">
    <source>
        <dbReference type="ARBA" id="ARBA00004514"/>
    </source>
</evidence>
<evidence type="ECO:0000256" key="1">
    <source>
        <dbReference type="ARBA" id="ARBA00004253"/>
    </source>
</evidence>
<dbReference type="InterPro" id="IPR036322">
    <property type="entry name" value="WD40_repeat_dom_sf"/>
</dbReference>
<proteinExistence type="inferred from homology"/>
<keyword evidence="5 11" id="KW-0853">WD repeat</keyword>
<evidence type="ECO:0000256" key="3">
    <source>
        <dbReference type="ARBA" id="ARBA00022448"/>
    </source>
</evidence>
<dbReference type="SMART" id="SM00320">
    <property type="entry name" value="WD40"/>
    <property type="match status" value="6"/>
</dbReference>
<name>A0AAD4QR02_9AGAM</name>
<dbReference type="GO" id="GO:0005829">
    <property type="term" value="C:cytosol"/>
    <property type="evidence" value="ECO:0007669"/>
    <property type="project" value="UniProtKB-SubCell"/>
</dbReference>
<feature type="repeat" description="WD" evidence="11">
    <location>
        <begin position="65"/>
        <end position="99"/>
    </location>
</feature>
<evidence type="ECO:0000256" key="6">
    <source>
        <dbReference type="ARBA" id="ARBA00022737"/>
    </source>
</evidence>
<evidence type="ECO:0000256" key="4">
    <source>
        <dbReference type="ARBA" id="ARBA00022490"/>
    </source>
</evidence>
<dbReference type="SUPFAM" id="SSF50978">
    <property type="entry name" value="WD40 repeat-like"/>
    <property type="match status" value="1"/>
</dbReference>
<evidence type="ECO:0000256" key="8">
    <source>
        <dbReference type="ARBA" id="ARBA00023140"/>
    </source>
</evidence>
<dbReference type="Pfam" id="PF00400">
    <property type="entry name" value="WD40"/>
    <property type="match status" value="6"/>
</dbReference>
<dbReference type="PRINTS" id="PR00320">
    <property type="entry name" value="GPROTEINBRPT"/>
</dbReference>
<dbReference type="Gene3D" id="2.130.10.10">
    <property type="entry name" value="YVTN repeat-like/Quinoprotein amine dehydrogenase"/>
    <property type="match status" value="1"/>
</dbReference>
<reference evidence="12" key="1">
    <citation type="journal article" date="2022" name="New Phytol.">
        <title>Evolutionary transition to the ectomycorrhizal habit in the genomes of a hyperdiverse lineage of mushroom-forming fungi.</title>
        <authorList>
            <person name="Looney B."/>
            <person name="Miyauchi S."/>
            <person name="Morin E."/>
            <person name="Drula E."/>
            <person name="Courty P.E."/>
            <person name="Kohler A."/>
            <person name="Kuo A."/>
            <person name="LaButti K."/>
            <person name="Pangilinan J."/>
            <person name="Lipzen A."/>
            <person name="Riley R."/>
            <person name="Andreopoulos W."/>
            <person name="He G."/>
            <person name="Johnson J."/>
            <person name="Nolan M."/>
            <person name="Tritt A."/>
            <person name="Barry K.W."/>
            <person name="Grigoriev I.V."/>
            <person name="Nagy L.G."/>
            <person name="Hibbett D."/>
            <person name="Henrissat B."/>
            <person name="Matheny P.B."/>
            <person name="Labbe J."/>
            <person name="Martin F.M."/>
        </authorList>
    </citation>
    <scope>NUCLEOTIDE SEQUENCE</scope>
    <source>
        <strain evidence="12">BPL690</strain>
    </source>
</reference>
<dbReference type="InterPro" id="IPR044536">
    <property type="entry name" value="PEX7"/>
</dbReference>
<keyword evidence="8" id="KW-0576">Peroxisome</keyword>
<dbReference type="PROSITE" id="PS00678">
    <property type="entry name" value="WD_REPEATS_1"/>
    <property type="match status" value="1"/>
</dbReference>
<feature type="repeat" description="WD" evidence="11">
    <location>
        <begin position="263"/>
        <end position="295"/>
    </location>
</feature>
<dbReference type="PANTHER" id="PTHR46027">
    <property type="entry name" value="PEROXISOMAL TARGETING SIGNAL 2 RECEPTOR"/>
    <property type="match status" value="1"/>
</dbReference>
<dbReference type="InterPro" id="IPR001680">
    <property type="entry name" value="WD40_rpt"/>
</dbReference>
<dbReference type="InterPro" id="IPR020472">
    <property type="entry name" value="WD40_PAC1"/>
</dbReference>
<dbReference type="Gene3D" id="3.40.50.150">
    <property type="entry name" value="Vaccinia Virus protein VP39"/>
    <property type="match status" value="1"/>
</dbReference>
<dbReference type="InterPro" id="IPR029063">
    <property type="entry name" value="SAM-dependent_MTases_sf"/>
</dbReference>
<dbReference type="GO" id="GO:0005782">
    <property type="term" value="C:peroxisomal matrix"/>
    <property type="evidence" value="ECO:0007669"/>
    <property type="project" value="UniProtKB-SubCell"/>
</dbReference>
<keyword evidence="6" id="KW-0677">Repeat</keyword>
<dbReference type="PROSITE" id="PS50082">
    <property type="entry name" value="WD_REPEATS_2"/>
    <property type="match status" value="4"/>
</dbReference>
<evidence type="ECO:0000256" key="5">
    <source>
        <dbReference type="ARBA" id="ARBA00022574"/>
    </source>
</evidence>
<dbReference type="GO" id="GO:0016558">
    <property type="term" value="P:protein import into peroxisome matrix"/>
    <property type="evidence" value="ECO:0007669"/>
    <property type="project" value="InterPro"/>
</dbReference>
<evidence type="ECO:0000256" key="9">
    <source>
        <dbReference type="ARBA" id="ARBA00024017"/>
    </source>
</evidence>
<evidence type="ECO:0000256" key="10">
    <source>
        <dbReference type="ARBA" id="ARBA00032565"/>
    </source>
</evidence>
<dbReference type="PANTHER" id="PTHR46027:SF1">
    <property type="entry name" value="PEROXISOMAL TARGETING SIGNAL 2 RECEPTOR"/>
    <property type="match status" value="1"/>
</dbReference>
<dbReference type="AlphaFoldDB" id="A0AAD4QR02"/>
<dbReference type="PROSITE" id="PS50294">
    <property type="entry name" value="WD_REPEATS_REGION"/>
    <property type="match status" value="1"/>
</dbReference>
<organism evidence="12 13">
    <name type="scientific">Multifurca ochricompacta</name>
    <dbReference type="NCBI Taxonomy" id="376703"/>
    <lineage>
        <taxon>Eukaryota</taxon>
        <taxon>Fungi</taxon>
        <taxon>Dikarya</taxon>
        <taxon>Basidiomycota</taxon>
        <taxon>Agaricomycotina</taxon>
        <taxon>Agaricomycetes</taxon>
        <taxon>Russulales</taxon>
        <taxon>Russulaceae</taxon>
        <taxon>Multifurca</taxon>
    </lineage>
</organism>
<comment type="subcellular location">
    <subcellularLocation>
        <location evidence="2">Cytoplasm</location>
        <location evidence="2">Cytosol</location>
    </subcellularLocation>
    <subcellularLocation>
        <location evidence="1">Peroxisome matrix</location>
    </subcellularLocation>
</comment>
<protein>
    <recommendedName>
        <fullName evidence="10">Peroxin-7</fullName>
    </recommendedName>
</protein>
<keyword evidence="3" id="KW-0813">Transport</keyword>
<evidence type="ECO:0000256" key="7">
    <source>
        <dbReference type="ARBA" id="ARBA00022927"/>
    </source>
</evidence>
<keyword evidence="4" id="KW-0963">Cytoplasm</keyword>
<dbReference type="InterPro" id="IPR015943">
    <property type="entry name" value="WD40/YVTN_repeat-like_dom_sf"/>
</dbReference>
<feature type="repeat" description="WD" evidence="11">
    <location>
        <begin position="152"/>
        <end position="194"/>
    </location>
</feature>
<feature type="repeat" description="WD" evidence="11">
    <location>
        <begin position="109"/>
        <end position="151"/>
    </location>
</feature>
<dbReference type="InterPro" id="IPR019775">
    <property type="entry name" value="WD40_repeat_CS"/>
</dbReference>
<comment type="similarity">
    <text evidence="9">Belongs to the WD repeat peroxin-7 family.</text>
</comment>
<dbReference type="Proteomes" id="UP001203297">
    <property type="component" value="Unassembled WGS sequence"/>
</dbReference>